<gene>
    <name evidence="15" type="ORF">RR46_08047</name>
</gene>
<comment type="catalytic activity">
    <reaction evidence="13">
        <text>an alpha-D-Glc-(1-&gt;3)-alpha-D-Glc-(1-&gt;3)-alpha-D-Man-(1-&gt;2)-alpha-D-Man-(1-&gt;2)-alpha-D-Man-(1-&gt;3)-[alpha-D-Man-(1-&gt;2)-alpha-D-Man-(1-&gt;3)-[alpha-D-Man-(1-&gt;2)-alpha-D-Man-(1-&gt;6)]-alpha-D-Man-(1-&gt;6)]-beta-D-Man-(1-&gt;4)-beta-D-GlcNAc-(1-&gt;4)-alpha-D-GlcNAc-diphospho-di-trans,poly-cis-dolichol + a di-trans,poly-cis-dolichyl beta-D-glucosyl phosphate = a alpha-D-Glc-(1-&gt;2)-alpha-D-Glc-(1-&gt;3)-alpha-D-Glc-(1-&gt;3)-alpha-D-Man-(1-&gt;2)-alpha-D-Man-(1-&gt;2)-alpha-D-Man-(1-&gt;3)-[alpha-D-Man-(1-&gt;2)-alpha-D-Man-(1-&gt;3)-[alpha-D-Man-(1-&gt;2)-alpha-D-Man-(1-&gt;6)]-alpha-D-Man-(1-&gt;6)]-beta-D-Man-(1-&gt;4)-beta-D-GlcNAc-(1-&gt;4)-alpha-D-GlcNAc-diphospho-di-trans,poly-cis-dolichol + a di-trans,poly-cis-dolichyl phosphate + H(+)</text>
        <dbReference type="Rhea" id="RHEA:29543"/>
        <dbReference type="Rhea" id="RHEA-COMP:19498"/>
        <dbReference type="Rhea" id="RHEA-COMP:19502"/>
        <dbReference type="Rhea" id="RHEA-COMP:19512"/>
        <dbReference type="Rhea" id="RHEA-COMP:19522"/>
        <dbReference type="ChEBI" id="CHEBI:15378"/>
        <dbReference type="ChEBI" id="CHEBI:57525"/>
        <dbReference type="ChEBI" id="CHEBI:57683"/>
        <dbReference type="ChEBI" id="CHEBI:132522"/>
        <dbReference type="ChEBI" id="CHEBI:132523"/>
        <dbReference type="EC" id="2.4.1.256"/>
    </reaction>
    <physiologicalReaction direction="left-to-right" evidence="13">
        <dbReference type="Rhea" id="RHEA:29544"/>
    </physiologicalReaction>
</comment>
<feature type="transmembrane region" description="Helical" evidence="14">
    <location>
        <begin position="31"/>
        <end position="48"/>
    </location>
</feature>
<dbReference type="InterPro" id="IPR016900">
    <property type="entry name" value="Alg10"/>
</dbReference>
<evidence type="ECO:0000256" key="13">
    <source>
        <dbReference type="ARBA" id="ARBA00048064"/>
    </source>
</evidence>
<comment type="function">
    <text evidence="12">Dol-P-Glc:Glc(2)Man(9)GlcNAc(2)-PP-Dol alpha-1,2-glucosyltransferase that operates in the biosynthetic pathway of dolichol-linked oligosaccharides, the glycan precursors employed in protein asparagine (N)-glycosylation. The assembly of dolichol-linked oligosaccharides begins on the cytosolic side of the endoplasmic reticulum membrane and finishes in its lumen. The sequential addition of sugars to dolichol pyrophosphate produces dolichol-linked oligosaccharides containing fourteen sugars, including two GlcNAcs, nine mannoses and three glucoses. Once assembled, the oligosaccharide is transferred from the lipid to nascent proteins by oligosaccharyltransferases. In the lumen of the endoplasmic reticulum, adds the third and last glucose residue from dolichyl phosphate glucose (Dol-P-Glc) onto the lipid-linked oligosaccharide intermediate Glc(2)Man(9)GlcNAc(2)-PP-Dol to produce Glc(3)Man(9)GlcNAc(2)-PP-Dol.</text>
</comment>
<name>A0A194QB81_PAPXU</name>
<proteinExistence type="inferred from homology"/>
<evidence type="ECO:0000256" key="6">
    <source>
        <dbReference type="ARBA" id="ARBA00022676"/>
    </source>
</evidence>
<keyword evidence="16" id="KW-1185">Reference proteome</keyword>
<keyword evidence="9" id="KW-0256">Endoplasmic reticulum</keyword>
<evidence type="ECO:0000256" key="11">
    <source>
        <dbReference type="ARBA" id="ARBA00023136"/>
    </source>
</evidence>
<keyword evidence="8 14" id="KW-0812">Transmembrane</keyword>
<keyword evidence="10 14" id="KW-1133">Transmembrane helix</keyword>
<dbReference type="STRING" id="66420.A0A194QB81"/>
<dbReference type="EC" id="2.4.1.256" evidence="4 14"/>
<keyword evidence="6 14" id="KW-0328">Glycosyltransferase</keyword>
<feature type="transmembrane region" description="Helical" evidence="14">
    <location>
        <begin position="188"/>
        <end position="213"/>
    </location>
</feature>
<evidence type="ECO:0000256" key="12">
    <source>
        <dbReference type="ARBA" id="ARBA00044727"/>
    </source>
</evidence>
<feature type="transmembrane region" description="Helical" evidence="14">
    <location>
        <begin position="88"/>
        <end position="106"/>
    </location>
</feature>
<dbReference type="PANTHER" id="PTHR12989">
    <property type="entry name" value="ALPHA-1,2-GLUCOSYLTRANSFERASE ALG10"/>
    <property type="match status" value="1"/>
</dbReference>
<evidence type="ECO:0000313" key="16">
    <source>
        <dbReference type="Proteomes" id="UP000053268"/>
    </source>
</evidence>
<dbReference type="PIRSF" id="PIRSF028810">
    <property type="entry name" value="Alpha1_2_glucosyltferase_Alg10"/>
    <property type="match status" value="1"/>
</dbReference>
<evidence type="ECO:0000256" key="7">
    <source>
        <dbReference type="ARBA" id="ARBA00022679"/>
    </source>
</evidence>
<dbReference type="AlphaFoldDB" id="A0A194QB81"/>
<feature type="transmembrane region" description="Helical" evidence="14">
    <location>
        <begin position="325"/>
        <end position="344"/>
    </location>
</feature>
<reference evidence="15 16" key="1">
    <citation type="journal article" date="2015" name="Nat. Commun.">
        <title>Outbred genome sequencing and CRISPR/Cas9 gene editing in butterflies.</title>
        <authorList>
            <person name="Li X."/>
            <person name="Fan D."/>
            <person name="Zhang W."/>
            <person name="Liu G."/>
            <person name="Zhang L."/>
            <person name="Zhao L."/>
            <person name="Fang X."/>
            <person name="Chen L."/>
            <person name="Dong Y."/>
            <person name="Chen Y."/>
            <person name="Ding Y."/>
            <person name="Zhao R."/>
            <person name="Feng M."/>
            <person name="Zhu Y."/>
            <person name="Feng Y."/>
            <person name="Jiang X."/>
            <person name="Zhu D."/>
            <person name="Xiang H."/>
            <person name="Feng X."/>
            <person name="Li S."/>
            <person name="Wang J."/>
            <person name="Zhang G."/>
            <person name="Kronforst M.R."/>
            <person name="Wang W."/>
        </authorList>
    </citation>
    <scope>NUCLEOTIDE SEQUENCE [LARGE SCALE GENOMIC DNA]</scope>
    <source>
        <strain evidence="15">Ya'a_city_454_Px</strain>
        <tissue evidence="15">Whole body</tissue>
    </source>
</reference>
<dbReference type="GO" id="GO:0106073">
    <property type="term" value="F:dolichyl pyrophosphate Glc2Man9GlcNAc2 alpha-1,2-glucosyltransferase activity"/>
    <property type="evidence" value="ECO:0007669"/>
    <property type="project" value="UniProtKB-UniRule"/>
</dbReference>
<accession>A0A194QB81</accession>
<feature type="transmembrane region" description="Helical" evidence="14">
    <location>
        <begin position="467"/>
        <end position="489"/>
    </location>
</feature>
<dbReference type="EMBL" id="KQ459249">
    <property type="protein sequence ID" value="KPJ02250.1"/>
    <property type="molecule type" value="Genomic_DNA"/>
</dbReference>
<evidence type="ECO:0000256" key="14">
    <source>
        <dbReference type="PIRNR" id="PIRNR028810"/>
    </source>
</evidence>
<evidence type="ECO:0000256" key="4">
    <source>
        <dbReference type="ARBA" id="ARBA00011967"/>
    </source>
</evidence>
<protein>
    <recommendedName>
        <fullName evidence="5 14">Dol-P-Glc:Glc(2)Man(9)GlcNAc(2)-PP-Dol alpha-1,2-glucosyltransferase</fullName>
        <ecNumber evidence="4 14">2.4.1.256</ecNumber>
    </recommendedName>
</protein>
<comment type="similarity">
    <text evidence="3 14">Belongs to the ALG10 glucosyltransferase family.</text>
</comment>
<dbReference type="GO" id="GO:0005789">
    <property type="term" value="C:endoplasmic reticulum membrane"/>
    <property type="evidence" value="ECO:0007669"/>
    <property type="project" value="UniProtKB-SubCell"/>
</dbReference>
<keyword evidence="7 15" id="KW-0808">Transferase</keyword>
<evidence type="ECO:0000256" key="3">
    <source>
        <dbReference type="ARBA" id="ARBA00010600"/>
    </source>
</evidence>
<evidence type="ECO:0000256" key="8">
    <source>
        <dbReference type="ARBA" id="ARBA00022692"/>
    </source>
</evidence>
<dbReference type="PANTHER" id="PTHR12989:SF10">
    <property type="entry name" value="DOL-P-GLC:GLC(2)MAN(9)GLCNAC(2)-PP-DOL ALPHA-1,2-GLUCOSYLTRANSFERASE-RELATED"/>
    <property type="match status" value="1"/>
</dbReference>
<dbReference type="Pfam" id="PF04922">
    <property type="entry name" value="DIE2_ALG10"/>
    <property type="match status" value="1"/>
</dbReference>
<sequence>MTADRDVWRSSTLCRPSIGIRADFRDIIMEYLKYHTLLGILLMSYYTASKLIFDKVFTTLPIVIDELYHLPQGMLYCEGNFSYWDPKITTLPGLYLISSVISPFSCNTYNLRYVNLLASCINLMLFSSLLLYIYGKNLENPLKIVLQAVNLTILPPLYFFSHIYYTDTLSMMFLLTYTRLCIGNSNKFLIFIFGLSCVMMRQTNIAWIFMIFLHRNLDVFIKSSRVYGNQFLNKLKLKKNSLISQEIDRTKLKRYYNFNDLYIAVKYHFNTYLSTFFKLLTFSDFIFIGTQLFILVLFILFVIYNNGIVIGDKMAHKASVNIPQMLYFLLFYGLFGLPYVMMKLKSTVNMLFSNKIIVLLFGLVFALVVYYNTVVHSYLLADNRHYIFYIWNRWFGKYEFAKFATIPIYIFLLFSLYDNLKDQNCISFLLPYFISTFVVLVLQKMIEVRYFLVPYIILRLRFVRSSYKIVLMEFLWYMILNVVTFYIFFTKEVYWKDIDYAQRIIW</sequence>
<feature type="transmembrane region" description="Helical" evidence="14">
    <location>
        <begin position="429"/>
        <end position="446"/>
    </location>
</feature>
<keyword evidence="11 14" id="KW-0472">Membrane</keyword>
<feature type="transmembrane region" description="Helical" evidence="14">
    <location>
        <begin position="356"/>
        <end position="379"/>
    </location>
</feature>
<feature type="transmembrane region" description="Helical" evidence="14">
    <location>
        <begin position="113"/>
        <end position="135"/>
    </location>
</feature>
<feature type="transmembrane region" description="Helical" evidence="14">
    <location>
        <begin position="155"/>
        <end position="176"/>
    </location>
</feature>
<evidence type="ECO:0000256" key="5">
    <source>
        <dbReference type="ARBA" id="ARBA00018512"/>
    </source>
</evidence>
<organism evidence="15 16">
    <name type="scientific">Papilio xuthus</name>
    <name type="common">Asian swallowtail butterfly</name>
    <dbReference type="NCBI Taxonomy" id="66420"/>
    <lineage>
        <taxon>Eukaryota</taxon>
        <taxon>Metazoa</taxon>
        <taxon>Ecdysozoa</taxon>
        <taxon>Arthropoda</taxon>
        <taxon>Hexapoda</taxon>
        <taxon>Insecta</taxon>
        <taxon>Pterygota</taxon>
        <taxon>Neoptera</taxon>
        <taxon>Endopterygota</taxon>
        <taxon>Lepidoptera</taxon>
        <taxon>Glossata</taxon>
        <taxon>Ditrysia</taxon>
        <taxon>Papilionoidea</taxon>
        <taxon>Papilionidae</taxon>
        <taxon>Papilioninae</taxon>
        <taxon>Papilio</taxon>
    </lineage>
</organism>
<evidence type="ECO:0000313" key="15">
    <source>
        <dbReference type="EMBL" id="KPJ02250.1"/>
    </source>
</evidence>
<evidence type="ECO:0000256" key="9">
    <source>
        <dbReference type="ARBA" id="ARBA00022824"/>
    </source>
</evidence>
<dbReference type="Proteomes" id="UP000053268">
    <property type="component" value="Unassembled WGS sequence"/>
</dbReference>
<evidence type="ECO:0000256" key="10">
    <source>
        <dbReference type="ARBA" id="ARBA00022989"/>
    </source>
</evidence>
<evidence type="ECO:0000256" key="2">
    <source>
        <dbReference type="ARBA" id="ARBA00004922"/>
    </source>
</evidence>
<evidence type="ECO:0000256" key="1">
    <source>
        <dbReference type="ARBA" id="ARBA00004477"/>
    </source>
</evidence>
<comment type="pathway">
    <text evidence="2">Protein modification; protein glycosylation.</text>
</comment>
<feature type="transmembrane region" description="Helical" evidence="14">
    <location>
        <begin position="285"/>
        <end position="304"/>
    </location>
</feature>
<feature type="transmembrane region" description="Helical" evidence="14">
    <location>
        <begin position="400"/>
        <end position="417"/>
    </location>
</feature>
<comment type="subcellular location">
    <subcellularLocation>
        <location evidence="1">Endoplasmic reticulum membrane</location>
        <topology evidence="1">Multi-pass membrane protein</topology>
    </subcellularLocation>
</comment>
<dbReference type="GO" id="GO:0006488">
    <property type="term" value="P:dolichol-linked oligosaccharide biosynthetic process"/>
    <property type="evidence" value="ECO:0007669"/>
    <property type="project" value="UniProtKB-UniRule"/>
</dbReference>